<dbReference type="EMBL" id="CAXLJM020000117">
    <property type="protein sequence ID" value="CAL8137270.1"/>
    <property type="molecule type" value="Genomic_DNA"/>
</dbReference>
<evidence type="ECO:0000313" key="1">
    <source>
        <dbReference type="EMBL" id="CAL8137270.1"/>
    </source>
</evidence>
<reference evidence="1 2" key="1">
    <citation type="submission" date="2024-08" db="EMBL/GenBank/DDBJ databases">
        <authorList>
            <person name="Cucini C."/>
            <person name="Frati F."/>
        </authorList>
    </citation>
    <scope>NUCLEOTIDE SEQUENCE [LARGE SCALE GENOMIC DNA]</scope>
</reference>
<accession>A0ABP1RWH5</accession>
<gene>
    <name evidence="1" type="ORF">ODALV1_LOCUS26842</name>
</gene>
<sequence>MLLCLHSQTPLFALLKGKWREGLESFVSSYRHAVEQRQLKSVWARKKGERARRQKKMSFVLNTTLYIYIKNCNGQGKYKSVSCKYRSKTVNDYNTANTTMLAVSR</sequence>
<organism evidence="1 2">
    <name type="scientific">Orchesella dallaii</name>
    <dbReference type="NCBI Taxonomy" id="48710"/>
    <lineage>
        <taxon>Eukaryota</taxon>
        <taxon>Metazoa</taxon>
        <taxon>Ecdysozoa</taxon>
        <taxon>Arthropoda</taxon>
        <taxon>Hexapoda</taxon>
        <taxon>Collembola</taxon>
        <taxon>Entomobryomorpha</taxon>
        <taxon>Entomobryoidea</taxon>
        <taxon>Orchesellidae</taxon>
        <taxon>Orchesellinae</taxon>
        <taxon>Orchesella</taxon>
    </lineage>
</organism>
<keyword evidence="2" id="KW-1185">Reference proteome</keyword>
<evidence type="ECO:0000313" key="2">
    <source>
        <dbReference type="Proteomes" id="UP001642540"/>
    </source>
</evidence>
<comment type="caution">
    <text evidence="1">The sequence shown here is derived from an EMBL/GenBank/DDBJ whole genome shotgun (WGS) entry which is preliminary data.</text>
</comment>
<protein>
    <submittedName>
        <fullName evidence="1">Uncharacterized protein</fullName>
    </submittedName>
</protein>
<proteinExistence type="predicted"/>
<dbReference type="Proteomes" id="UP001642540">
    <property type="component" value="Unassembled WGS sequence"/>
</dbReference>
<name>A0ABP1RWH5_9HEXA</name>